<accession>A0ABX7W3Z2</accession>
<dbReference type="RefSeq" id="WP_197450734.1">
    <property type="nucleotide sequence ID" value="NZ_CP053381.1"/>
</dbReference>
<keyword evidence="2" id="KW-1185">Reference proteome</keyword>
<name>A0ABX7W3Z2_9GAMM</name>
<reference evidence="1 2" key="1">
    <citation type="journal article" date="2021" name="Front. Microbiol.">
        <title>Aerobic Denitrification and Heterotrophic Sulfur Oxidation in the Genus Halomonas Revealed by Six Novel Species Characterizations and Genome-Based Analysis.</title>
        <authorList>
            <person name="Wang L."/>
            <person name="Shao Z."/>
        </authorList>
    </citation>
    <scope>NUCLEOTIDE SEQUENCE [LARGE SCALE GENOMIC DNA]</scope>
    <source>
        <strain evidence="1 2">MCCC 1A11059</strain>
    </source>
</reference>
<sequence length="164" mass="18706">MTQTDSLLLLPHEQLTLANTHEAAELRRYRRLALSFLPKAPQTSRLMATLGLQCEKRLDTLRQAARSLELDACVMALPAGVPRCALNDRHFFIVDDATGNQVVEQAIRAAVESKNFFEWLVDTNATAELHQPFLSFAREKEGECRVLLEFWEQHHQSPVRLRQA</sequence>
<organism evidence="1 2">
    <name type="scientific">Billgrantia sulfidoxydans</name>
    <dbReference type="NCBI Taxonomy" id="2733484"/>
    <lineage>
        <taxon>Bacteria</taxon>
        <taxon>Pseudomonadati</taxon>
        <taxon>Pseudomonadota</taxon>
        <taxon>Gammaproteobacteria</taxon>
        <taxon>Oceanospirillales</taxon>
        <taxon>Halomonadaceae</taxon>
        <taxon>Billgrantia</taxon>
    </lineage>
</organism>
<protein>
    <submittedName>
        <fullName evidence="1">Uncharacterized protein</fullName>
    </submittedName>
</protein>
<gene>
    <name evidence="1" type="ORF">HNO51_09390</name>
</gene>
<evidence type="ECO:0000313" key="1">
    <source>
        <dbReference type="EMBL" id="QTP54875.1"/>
    </source>
</evidence>
<proteinExistence type="predicted"/>
<evidence type="ECO:0000313" key="2">
    <source>
        <dbReference type="Proteomes" id="UP000671868"/>
    </source>
</evidence>
<dbReference type="Proteomes" id="UP000671868">
    <property type="component" value="Chromosome"/>
</dbReference>
<dbReference type="EMBL" id="CP053381">
    <property type="protein sequence ID" value="QTP54875.1"/>
    <property type="molecule type" value="Genomic_DNA"/>
</dbReference>